<dbReference type="GO" id="GO:0000981">
    <property type="term" value="F:DNA-binding transcription factor activity, RNA polymerase II-specific"/>
    <property type="evidence" value="ECO:0007669"/>
    <property type="project" value="TreeGrafter"/>
</dbReference>
<evidence type="ECO:0008006" key="6">
    <source>
        <dbReference type="Google" id="ProtNLM"/>
    </source>
</evidence>
<feature type="non-terminal residue" evidence="4">
    <location>
        <position position="1"/>
    </location>
</feature>
<feature type="domain" description="HTH myb-type" evidence="3">
    <location>
        <begin position="30"/>
        <end position="79"/>
    </location>
</feature>
<sequence>WRQFAKSIPGRSNKDCRRRWCNSLADGTAKGPWSEEEDERLFEAVRQHGTNWREVARAVESRNPDQCSSHWSQVLDPNINFCDWTTEEDENLLHEVLTHGTNWATISTSHCPKRTTLILKNRY</sequence>
<evidence type="ECO:0000259" key="1">
    <source>
        <dbReference type="PROSITE" id="PS50090"/>
    </source>
</evidence>
<feature type="non-terminal residue" evidence="4">
    <location>
        <position position="123"/>
    </location>
</feature>
<feature type="domain" description="HTH myb-type" evidence="3">
    <location>
        <begin position="1"/>
        <end position="28"/>
    </location>
</feature>
<dbReference type="EMBL" id="ML993929">
    <property type="protein sequence ID" value="KAF2202640.1"/>
    <property type="molecule type" value="Genomic_DNA"/>
</dbReference>
<feature type="domain" description="SANT" evidence="2">
    <location>
        <begin position="28"/>
        <end position="67"/>
    </location>
</feature>
<dbReference type="Pfam" id="PF13921">
    <property type="entry name" value="Myb_DNA-bind_6"/>
    <property type="match status" value="1"/>
</dbReference>
<dbReference type="InterPro" id="IPR009057">
    <property type="entry name" value="Homeodomain-like_sf"/>
</dbReference>
<keyword evidence="5" id="KW-1185">Reference proteome</keyword>
<dbReference type="GO" id="GO:0000978">
    <property type="term" value="F:RNA polymerase II cis-regulatory region sequence-specific DNA binding"/>
    <property type="evidence" value="ECO:0007669"/>
    <property type="project" value="TreeGrafter"/>
</dbReference>
<dbReference type="Proteomes" id="UP000799536">
    <property type="component" value="Unassembled WGS sequence"/>
</dbReference>
<dbReference type="GO" id="GO:0045944">
    <property type="term" value="P:positive regulation of transcription by RNA polymerase II"/>
    <property type="evidence" value="ECO:0007669"/>
    <property type="project" value="TreeGrafter"/>
</dbReference>
<organism evidence="4 5">
    <name type="scientific">Delitschia confertaspora ATCC 74209</name>
    <dbReference type="NCBI Taxonomy" id="1513339"/>
    <lineage>
        <taxon>Eukaryota</taxon>
        <taxon>Fungi</taxon>
        <taxon>Dikarya</taxon>
        <taxon>Ascomycota</taxon>
        <taxon>Pezizomycotina</taxon>
        <taxon>Dothideomycetes</taxon>
        <taxon>Pleosporomycetidae</taxon>
        <taxon>Pleosporales</taxon>
        <taxon>Delitschiaceae</taxon>
        <taxon>Delitschia</taxon>
    </lineage>
</organism>
<dbReference type="InterPro" id="IPR001005">
    <property type="entry name" value="SANT/Myb"/>
</dbReference>
<feature type="domain" description="Myb-like" evidence="1">
    <location>
        <begin position="1"/>
        <end position="24"/>
    </location>
</feature>
<dbReference type="OrthoDB" id="2143914at2759"/>
<evidence type="ECO:0000313" key="4">
    <source>
        <dbReference type="EMBL" id="KAF2202640.1"/>
    </source>
</evidence>
<dbReference type="PROSITE" id="PS51294">
    <property type="entry name" value="HTH_MYB"/>
    <property type="match status" value="3"/>
</dbReference>
<gene>
    <name evidence="4" type="ORF">GQ43DRAFT_354785</name>
</gene>
<dbReference type="InterPro" id="IPR050560">
    <property type="entry name" value="MYB_TF"/>
</dbReference>
<evidence type="ECO:0000259" key="3">
    <source>
        <dbReference type="PROSITE" id="PS51294"/>
    </source>
</evidence>
<dbReference type="SMART" id="SM00717">
    <property type="entry name" value="SANT"/>
    <property type="match status" value="2"/>
</dbReference>
<feature type="domain" description="Myb-like" evidence="1">
    <location>
        <begin position="25"/>
        <end position="75"/>
    </location>
</feature>
<feature type="domain" description="HTH myb-type" evidence="3">
    <location>
        <begin position="82"/>
        <end position="123"/>
    </location>
</feature>
<dbReference type="CDD" id="cd00167">
    <property type="entry name" value="SANT"/>
    <property type="match status" value="1"/>
</dbReference>
<protein>
    <recommendedName>
        <fullName evidence="6">Myb-like DNA-binding domain protein</fullName>
    </recommendedName>
</protein>
<dbReference type="AlphaFoldDB" id="A0A9P4N088"/>
<evidence type="ECO:0000259" key="2">
    <source>
        <dbReference type="PROSITE" id="PS51293"/>
    </source>
</evidence>
<proteinExistence type="predicted"/>
<accession>A0A9P4N088</accession>
<dbReference type="PROSITE" id="PS51293">
    <property type="entry name" value="SANT"/>
    <property type="match status" value="1"/>
</dbReference>
<dbReference type="InterPro" id="IPR017930">
    <property type="entry name" value="Myb_dom"/>
</dbReference>
<dbReference type="SUPFAM" id="SSF46689">
    <property type="entry name" value="Homeodomain-like"/>
    <property type="match status" value="2"/>
</dbReference>
<comment type="caution">
    <text evidence="4">The sequence shown here is derived from an EMBL/GenBank/DDBJ whole genome shotgun (WGS) entry which is preliminary data.</text>
</comment>
<reference evidence="4" key="1">
    <citation type="journal article" date="2020" name="Stud. Mycol.">
        <title>101 Dothideomycetes genomes: a test case for predicting lifestyles and emergence of pathogens.</title>
        <authorList>
            <person name="Haridas S."/>
            <person name="Albert R."/>
            <person name="Binder M."/>
            <person name="Bloem J."/>
            <person name="Labutti K."/>
            <person name="Salamov A."/>
            <person name="Andreopoulos B."/>
            <person name="Baker S."/>
            <person name="Barry K."/>
            <person name="Bills G."/>
            <person name="Bluhm B."/>
            <person name="Cannon C."/>
            <person name="Castanera R."/>
            <person name="Culley D."/>
            <person name="Daum C."/>
            <person name="Ezra D."/>
            <person name="Gonzalez J."/>
            <person name="Henrissat B."/>
            <person name="Kuo A."/>
            <person name="Liang C."/>
            <person name="Lipzen A."/>
            <person name="Lutzoni F."/>
            <person name="Magnuson J."/>
            <person name="Mondo S."/>
            <person name="Nolan M."/>
            <person name="Ohm R."/>
            <person name="Pangilinan J."/>
            <person name="Park H.-J."/>
            <person name="Ramirez L."/>
            <person name="Alfaro M."/>
            <person name="Sun H."/>
            <person name="Tritt A."/>
            <person name="Yoshinaga Y."/>
            <person name="Zwiers L.-H."/>
            <person name="Turgeon B."/>
            <person name="Goodwin S."/>
            <person name="Spatafora J."/>
            <person name="Crous P."/>
            <person name="Grigoriev I."/>
        </authorList>
    </citation>
    <scope>NUCLEOTIDE SEQUENCE</scope>
    <source>
        <strain evidence="4">ATCC 74209</strain>
    </source>
</reference>
<dbReference type="PROSITE" id="PS50090">
    <property type="entry name" value="MYB_LIKE"/>
    <property type="match status" value="3"/>
</dbReference>
<evidence type="ECO:0000313" key="5">
    <source>
        <dbReference type="Proteomes" id="UP000799536"/>
    </source>
</evidence>
<dbReference type="InterPro" id="IPR017884">
    <property type="entry name" value="SANT_dom"/>
</dbReference>
<dbReference type="GO" id="GO:0000278">
    <property type="term" value="P:mitotic cell cycle"/>
    <property type="evidence" value="ECO:0007669"/>
    <property type="project" value="TreeGrafter"/>
</dbReference>
<feature type="domain" description="Myb-like" evidence="1">
    <location>
        <begin position="76"/>
        <end position="123"/>
    </location>
</feature>
<dbReference type="PANTHER" id="PTHR45614">
    <property type="entry name" value="MYB PROTEIN-RELATED"/>
    <property type="match status" value="1"/>
</dbReference>
<dbReference type="GO" id="GO:0005634">
    <property type="term" value="C:nucleus"/>
    <property type="evidence" value="ECO:0007669"/>
    <property type="project" value="TreeGrafter"/>
</dbReference>
<dbReference type="Gene3D" id="1.10.10.60">
    <property type="entry name" value="Homeodomain-like"/>
    <property type="match status" value="3"/>
</dbReference>
<dbReference type="PANTHER" id="PTHR45614:SF199">
    <property type="entry name" value="MYB-LIKE TRANSCRIPTION FACTOR (EUROFUNG)-RELATED"/>
    <property type="match status" value="1"/>
</dbReference>
<name>A0A9P4N088_9PLEO</name>